<feature type="coiled-coil region" evidence="5">
    <location>
        <begin position="217"/>
        <end position="251"/>
    </location>
</feature>
<dbReference type="EMBL" id="CAJMWY010002463">
    <property type="protein sequence ID" value="CAE6489518.1"/>
    <property type="molecule type" value="Genomic_DNA"/>
</dbReference>
<evidence type="ECO:0000256" key="1">
    <source>
        <dbReference type="ARBA" id="ARBA00022679"/>
    </source>
</evidence>
<dbReference type="Proteomes" id="UP000663861">
    <property type="component" value="Unassembled WGS sequence"/>
</dbReference>
<protein>
    <recommendedName>
        <fullName evidence="7">Protein kinase domain-containing protein</fullName>
    </recommendedName>
</protein>
<dbReference type="GO" id="GO:0004674">
    <property type="term" value="F:protein serine/threonine kinase activity"/>
    <property type="evidence" value="ECO:0007669"/>
    <property type="project" value="TreeGrafter"/>
</dbReference>
<evidence type="ECO:0000313" key="8">
    <source>
        <dbReference type="EMBL" id="CAE6489518.1"/>
    </source>
</evidence>
<dbReference type="InterPro" id="IPR059179">
    <property type="entry name" value="MLKL-like_MCAfunc"/>
</dbReference>
<keyword evidence="1" id="KW-0808">Transferase</keyword>
<evidence type="ECO:0000256" key="6">
    <source>
        <dbReference type="SAM" id="MobiDB-lite"/>
    </source>
</evidence>
<dbReference type="PROSITE" id="PS50011">
    <property type="entry name" value="PROTEIN_KINASE_DOM"/>
    <property type="match status" value="1"/>
</dbReference>
<dbReference type="AlphaFoldDB" id="A0A8H3CMP2"/>
<keyword evidence="5" id="KW-0175">Coiled coil</keyword>
<evidence type="ECO:0000313" key="9">
    <source>
        <dbReference type="Proteomes" id="UP000663861"/>
    </source>
</evidence>
<dbReference type="Pfam" id="PF07714">
    <property type="entry name" value="PK_Tyr_Ser-Thr"/>
    <property type="match status" value="1"/>
</dbReference>
<dbReference type="InterPro" id="IPR001245">
    <property type="entry name" value="Ser-Thr/Tyr_kinase_cat_dom"/>
</dbReference>
<dbReference type="InterPro" id="IPR011009">
    <property type="entry name" value="Kinase-like_dom_sf"/>
</dbReference>
<keyword evidence="2" id="KW-0547">Nucleotide-binding</keyword>
<comment type="caution">
    <text evidence="8">The sequence shown here is derived from an EMBL/GenBank/DDBJ whole genome shotgun (WGS) entry which is preliminary data.</text>
</comment>
<reference evidence="8" key="1">
    <citation type="submission" date="2021-01" db="EMBL/GenBank/DDBJ databases">
        <authorList>
            <person name="Kaushik A."/>
        </authorList>
    </citation>
    <scope>NUCLEOTIDE SEQUENCE</scope>
    <source>
        <strain evidence="8">AG4-RS23</strain>
    </source>
</reference>
<dbReference type="InterPro" id="IPR000719">
    <property type="entry name" value="Prot_kinase_dom"/>
</dbReference>
<evidence type="ECO:0000256" key="5">
    <source>
        <dbReference type="SAM" id="Coils"/>
    </source>
</evidence>
<feature type="domain" description="Protein kinase" evidence="7">
    <location>
        <begin position="184"/>
        <end position="583"/>
    </location>
</feature>
<accession>A0A8H3CMP2</accession>
<organism evidence="8 9">
    <name type="scientific">Rhizoctonia solani</name>
    <dbReference type="NCBI Taxonomy" id="456999"/>
    <lineage>
        <taxon>Eukaryota</taxon>
        <taxon>Fungi</taxon>
        <taxon>Dikarya</taxon>
        <taxon>Basidiomycota</taxon>
        <taxon>Agaricomycotina</taxon>
        <taxon>Agaricomycetes</taxon>
        <taxon>Cantharellales</taxon>
        <taxon>Ceratobasidiaceae</taxon>
        <taxon>Rhizoctonia</taxon>
    </lineage>
</organism>
<dbReference type="SUPFAM" id="SSF56112">
    <property type="entry name" value="Protein kinase-like (PK-like)"/>
    <property type="match status" value="1"/>
</dbReference>
<dbReference type="InterPro" id="IPR051681">
    <property type="entry name" value="Ser/Thr_Kinases-Pseudokinases"/>
</dbReference>
<evidence type="ECO:0000256" key="3">
    <source>
        <dbReference type="ARBA" id="ARBA00022777"/>
    </source>
</evidence>
<feature type="region of interest" description="Disordered" evidence="6">
    <location>
        <begin position="1"/>
        <end position="43"/>
    </location>
</feature>
<dbReference type="Gene3D" id="1.10.510.10">
    <property type="entry name" value="Transferase(Phosphotransferase) domain 1"/>
    <property type="match status" value="1"/>
</dbReference>
<evidence type="ECO:0000259" key="7">
    <source>
        <dbReference type="PROSITE" id="PS50011"/>
    </source>
</evidence>
<feature type="compositionally biased region" description="Polar residues" evidence="6">
    <location>
        <begin position="33"/>
        <end position="43"/>
    </location>
</feature>
<dbReference type="PANTHER" id="PTHR44329">
    <property type="entry name" value="SERINE/THREONINE-PROTEIN KINASE TNNI3K-RELATED"/>
    <property type="match status" value="1"/>
</dbReference>
<evidence type="ECO:0000256" key="2">
    <source>
        <dbReference type="ARBA" id="ARBA00022741"/>
    </source>
</evidence>
<keyword evidence="3" id="KW-0418">Kinase</keyword>
<dbReference type="CDD" id="cd21037">
    <property type="entry name" value="MLKL_NTD"/>
    <property type="match status" value="1"/>
</dbReference>
<proteinExistence type="predicted"/>
<dbReference type="PANTHER" id="PTHR44329:SF288">
    <property type="entry name" value="MITOGEN-ACTIVATED PROTEIN KINASE KINASE KINASE 20"/>
    <property type="match status" value="1"/>
</dbReference>
<sequence length="583" mass="65633">MSKFLRVLSPDHPSRPGSVASVRSDHGDITMEDGTSSTNKTNALTINPYSKKLSHSRASSVVDDQKPQNELRALASLSKQCALSLIDVADELKPVPFIGPLMDNLTFVFRAVERTRVNKEQWKLLQGRCVMVLRIGGAQVMNNGQQHYPGLAEATQLLEKTLDTIIQRVEYYNKMNDTFALLKHQAISEEIEGFFGQLDYCLRLFSYSADVAQAQWIGEFRAVRERELANIERLQDELTEMKIDMQGIDQKEDMTHAKLDRIDIALRQLLDNKSAILREPSATTADTFDDAQQIIRTILSVTKLQLPPKLLLGRQCILDANVPTQTGITCDVYLASFLGGEKVAKKVFRLGISDQKSVEKYASRFLRIAKLWSELRSDYTLPFYGVGMEPSGRNNHFQLDNSGAKKNILQIVTDAALGLQYLHNRRTPVVHSGMKGSNILISDSGGGVLGGFGLTKALTNDEDSDLPVVMTGKTEAQRWMAPEMFDDEPVLTTHCDVWGWAMATLEIVSGSIPYYRHKQDMNVMLKILQGPPKRKDYPKFDDYAYKPEELWSLLEECWAQEPEKRPTMDEVVVGLKKIARMPE</sequence>
<dbReference type="GO" id="GO:0005524">
    <property type="term" value="F:ATP binding"/>
    <property type="evidence" value="ECO:0007669"/>
    <property type="project" value="UniProtKB-KW"/>
</dbReference>
<gene>
    <name evidence="8" type="ORF">RDB_LOCUS109841</name>
</gene>
<name>A0A8H3CMP2_9AGAM</name>
<keyword evidence="4" id="KW-0067">ATP-binding</keyword>
<evidence type="ECO:0000256" key="4">
    <source>
        <dbReference type="ARBA" id="ARBA00022840"/>
    </source>
</evidence>